<dbReference type="InterPro" id="IPR055198">
    <property type="entry name" value="NSD_PHD"/>
</dbReference>
<keyword evidence="6" id="KW-1185">Reference proteome</keyword>
<sequence>MASSDEEGEIIPSGVNDYWFENENDGFAPLSSLTLLWSTSDEISCSSGTKIYLRGTADDGLQKVHKQIIGWRFELSNEEQPEISVRLKDKNWITLQRPRKCFESAFRTVLVTVSWLHAVKWNPEETGVSIWNKIMKAFSSFDVMPSENDLINHMSMIREAAKRDADFAKSKYLLNFIGEGDSNELSHEDVRFSRKPKFIIDSEEESDKSDGELGVNVGQSVGYDTVCAICDNGGEILPCEGRCLRSFHPTIEDGKDSLCDSLGFTKAQVTAFPNFYCENCKNKKHQCFACGNLGSSDESSNAEVFPCITANCGQHYHPACVARLLYPGIDAEQQERRKRVVIDKTFICPLHICTLCRKGENRNVHDLQFAVCRRCPKAYHRKCLPKEIPLTFDYEKGIAQRAWDNLLDRRILMYCMDHEIVPELGTPARNHLVFPYNKVKEKKQGHKLFSKEKDAILLRKSFEDLPHKKSLATNLVTRESMAIQNDSSTKVRDKICNEKGLCFSHGSLESVASSKYLKDEKKSLSGRSLPSIGSKLILSKDNTHTSSRIQQAVSLQRKLVSQRTETRSLDKPLVKKVKTSPDSIQADMEKEILSLVKESMSTVNEEEFKKNNQCFGSSSCFTETGFDKSLTLGKVEGSVKAIQTALQKLEEGCSIEDAKAICEPGILHQLFIWQKQLKVYLAPFLHGMRYTSFGRHFTKIDKLKEIVDRLHWYVQNGDMVLDFCCGSNDFSCLMKSKLEQMGKSCSFKNYDLIQAKNDFSFEKRDWMSVTAEELPNGSQLIIGLNPPFGVNGYLANKFIDKALTFKPKLLVLIVPKVTKRLDRKKGGYDLIWEDDEMLSGKAFYLPGSVDVRDKQLEDWNNKTPPLYLWSRPDWSARHRAIALQHCHIKDKYDDAHVKGIEVKNYLMEENHDCYQDYAGLHEPGDFLSIFDGVPDDNGGATPEEGGNSFGHLKEMTFPASVEADSMAIDMDLSSP</sequence>
<proteinExistence type="predicted"/>
<dbReference type="Pfam" id="PF26055">
    <property type="entry name" value="Mtase_EDM2"/>
    <property type="match status" value="1"/>
</dbReference>
<comment type="caution">
    <text evidence="5">The sequence shown here is derived from an EMBL/GenBank/DDBJ whole genome shotgun (WGS) entry which is preliminary data.</text>
</comment>
<organism evidence="5 6">
    <name type="scientific">Arachis hypogaea</name>
    <name type="common">Peanut</name>
    <dbReference type="NCBI Taxonomy" id="3818"/>
    <lineage>
        <taxon>Eukaryota</taxon>
        <taxon>Viridiplantae</taxon>
        <taxon>Streptophyta</taxon>
        <taxon>Embryophyta</taxon>
        <taxon>Tracheophyta</taxon>
        <taxon>Spermatophyta</taxon>
        <taxon>Magnoliopsida</taxon>
        <taxon>eudicotyledons</taxon>
        <taxon>Gunneridae</taxon>
        <taxon>Pentapetalae</taxon>
        <taxon>rosids</taxon>
        <taxon>fabids</taxon>
        <taxon>Fabales</taxon>
        <taxon>Fabaceae</taxon>
        <taxon>Papilionoideae</taxon>
        <taxon>50 kb inversion clade</taxon>
        <taxon>dalbergioids sensu lato</taxon>
        <taxon>Dalbergieae</taxon>
        <taxon>Pterocarpus clade</taxon>
        <taxon>Arachis</taxon>
    </lineage>
</organism>
<dbReference type="SMART" id="SM00249">
    <property type="entry name" value="PHD"/>
    <property type="match status" value="3"/>
</dbReference>
<evidence type="ECO:0000313" key="6">
    <source>
        <dbReference type="Proteomes" id="UP000289738"/>
    </source>
</evidence>
<feature type="domain" description="Zinc finger PHD-type" evidence="4">
    <location>
        <begin position="353"/>
        <end position="419"/>
    </location>
</feature>
<accession>A0A444XZF3</accession>
<dbReference type="Pfam" id="PF22908">
    <property type="entry name" value="PHD_NSD"/>
    <property type="match status" value="1"/>
</dbReference>
<evidence type="ECO:0000259" key="4">
    <source>
        <dbReference type="SMART" id="SM00249"/>
    </source>
</evidence>
<evidence type="ECO:0000313" key="5">
    <source>
        <dbReference type="EMBL" id="RYQ95026.1"/>
    </source>
</evidence>
<dbReference type="PANTHER" id="PTHR46235:SF13">
    <property type="entry name" value="EDM2-LIKE PROTEIN1"/>
    <property type="match status" value="1"/>
</dbReference>
<dbReference type="PANTHER" id="PTHR46235">
    <property type="entry name" value="PHD FINGER-CONTAINING PROTEIN DDB_G0268158"/>
    <property type="match status" value="1"/>
</dbReference>
<dbReference type="InterPro" id="IPR013083">
    <property type="entry name" value="Znf_RING/FYVE/PHD"/>
</dbReference>
<feature type="domain" description="Zinc finger PHD-type" evidence="4">
    <location>
        <begin position="226"/>
        <end position="281"/>
    </location>
</feature>
<keyword evidence="3" id="KW-0862">Zinc</keyword>
<evidence type="ECO:0000256" key="2">
    <source>
        <dbReference type="ARBA" id="ARBA00022771"/>
    </source>
</evidence>
<keyword evidence="2" id="KW-0863">Zinc-finger</keyword>
<feature type="domain" description="Zinc finger PHD-type" evidence="4">
    <location>
        <begin position="286"/>
        <end position="352"/>
    </location>
</feature>
<evidence type="ECO:0000256" key="1">
    <source>
        <dbReference type="ARBA" id="ARBA00022723"/>
    </source>
</evidence>
<dbReference type="Proteomes" id="UP000289738">
    <property type="component" value="Chromosome B08"/>
</dbReference>
<dbReference type="CDD" id="cd15565">
    <property type="entry name" value="PHD2_NSD"/>
    <property type="match status" value="1"/>
</dbReference>
<gene>
    <name evidence="5" type="ORF">Ahy_B08g090007</name>
</gene>
<dbReference type="CDD" id="cd15566">
    <property type="entry name" value="PHD3_NSD"/>
    <property type="match status" value="1"/>
</dbReference>
<dbReference type="AlphaFoldDB" id="A0A444XZF3"/>
<keyword evidence="1" id="KW-0479">Metal-binding</keyword>
<dbReference type="InterPro" id="IPR001965">
    <property type="entry name" value="Znf_PHD"/>
</dbReference>
<dbReference type="InterPro" id="IPR058939">
    <property type="entry name" value="Mtase_EDM2"/>
</dbReference>
<dbReference type="GO" id="GO:0006338">
    <property type="term" value="P:chromatin remodeling"/>
    <property type="evidence" value="ECO:0007669"/>
    <property type="project" value="UniProtKB-ARBA"/>
</dbReference>
<dbReference type="Gene3D" id="3.30.40.10">
    <property type="entry name" value="Zinc/RING finger domain, C3HC4 (zinc finger)"/>
    <property type="match status" value="2"/>
</dbReference>
<dbReference type="EMBL" id="SDMP01000018">
    <property type="protein sequence ID" value="RYQ95026.1"/>
    <property type="molecule type" value="Genomic_DNA"/>
</dbReference>
<protein>
    <recommendedName>
        <fullName evidence="4">Zinc finger PHD-type domain-containing protein</fullName>
    </recommendedName>
</protein>
<name>A0A444XZF3_ARAHY</name>
<dbReference type="GO" id="GO:0008270">
    <property type="term" value="F:zinc ion binding"/>
    <property type="evidence" value="ECO:0007669"/>
    <property type="project" value="UniProtKB-KW"/>
</dbReference>
<reference evidence="5 6" key="1">
    <citation type="submission" date="2019-01" db="EMBL/GenBank/DDBJ databases">
        <title>Sequencing of cultivated peanut Arachis hypogaea provides insights into genome evolution and oil improvement.</title>
        <authorList>
            <person name="Chen X."/>
        </authorList>
    </citation>
    <scope>NUCLEOTIDE SEQUENCE [LARGE SCALE GENOMIC DNA]</scope>
    <source>
        <strain evidence="6">cv. Fuhuasheng</strain>
        <tissue evidence="5">Leaves</tissue>
    </source>
</reference>
<evidence type="ECO:0000256" key="3">
    <source>
        <dbReference type="ARBA" id="ARBA00022833"/>
    </source>
</evidence>
<dbReference type="STRING" id="3818.A0A444XZF3"/>